<dbReference type="CDD" id="cd06225">
    <property type="entry name" value="HAMP"/>
    <property type="match status" value="1"/>
</dbReference>
<dbReference type="SUPFAM" id="SSF158472">
    <property type="entry name" value="HAMP domain-like"/>
    <property type="match status" value="1"/>
</dbReference>
<dbReference type="PROSITE" id="PS50109">
    <property type="entry name" value="HIS_KIN"/>
    <property type="match status" value="1"/>
</dbReference>
<evidence type="ECO:0000256" key="9">
    <source>
        <dbReference type="ARBA" id="ARBA00023012"/>
    </source>
</evidence>
<dbReference type="AlphaFoldDB" id="A0A923MGP2"/>
<keyword evidence="10 12" id="KW-0472">Membrane</keyword>
<dbReference type="Proteomes" id="UP000596827">
    <property type="component" value="Unassembled WGS sequence"/>
</dbReference>
<dbReference type="SMART" id="SM00388">
    <property type="entry name" value="HisKA"/>
    <property type="match status" value="1"/>
</dbReference>
<dbReference type="InterPro" id="IPR003661">
    <property type="entry name" value="HisK_dim/P_dom"/>
</dbReference>
<feature type="domain" description="Histidine kinase" evidence="13">
    <location>
        <begin position="297"/>
        <end position="514"/>
    </location>
</feature>
<evidence type="ECO:0000259" key="14">
    <source>
        <dbReference type="PROSITE" id="PS50885"/>
    </source>
</evidence>
<dbReference type="Pfam" id="PF02518">
    <property type="entry name" value="HATPase_c"/>
    <property type="match status" value="1"/>
</dbReference>
<dbReference type="InterPro" id="IPR004358">
    <property type="entry name" value="Sig_transdc_His_kin-like_C"/>
</dbReference>
<dbReference type="PANTHER" id="PTHR45436:SF5">
    <property type="entry name" value="SENSOR HISTIDINE KINASE TRCS"/>
    <property type="match status" value="1"/>
</dbReference>
<comment type="caution">
    <text evidence="15">The sequence shown here is derived from an EMBL/GenBank/DDBJ whole genome shotgun (WGS) entry which is preliminary data.</text>
</comment>
<dbReference type="EC" id="2.7.13.3" evidence="3"/>
<dbReference type="SMART" id="SM00304">
    <property type="entry name" value="HAMP"/>
    <property type="match status" value="1"/>
</dbReference>
<comment type="subcellular location">
    <subcellularLocation>
        <location evidence="2">Membrane</location>
    </subcellularLocation>
</comment>
<keyword evidence="8 12" id="KW-1133">Transmembrane helix</keyword>
<dbReference type="SMART" id="SM00387">
    <property type="entry name" value="HATPase_c"/>
    <property type="match status" value="1"/>
</dbReference>
<dbReference type="InterPro" id="IPR036097">
    <property type="entry name" value="HisK_dim/P_sf"/>
</dbReference>
<dbReference type="SUPFAM" id="SSF47384">
    <property type="entry name" value="Homodimeric domain of signal transducing histidine kinase"/>
    <property type="match status" value="1"/>
</dbReference>
<dbReference type="Gene3D" id="6.10.340.10">
    <property type="match status" value="1"/>
</dbReference>
<proteinExistence type="predicted"/>
<evidence type="ECO:0000313" key="16">
    <source>
        <dbReference type="Proteomes" id="UP000596827"/>
    </source>
</evidence>
<dbReference type="InterPro" id="IPR036890">
    <property type="entry name" value="HATPase_C_sf"/>
</dbReference>
<evidence type="ECO:0000256" key="6">
    <source>
        <dbReference type="ARBA" id="ARBA00022692"/>
    </source>
</evidence>
<evidence type="ECO:0000256" key="12">
    <source>
        <dbReference type="SAM" id="Phobius"/>
    </source>
</evidence>
<evidence type="ECO:0000256" key="1">
    <source>
        <dbReference type="ARBA" id="ARBA00000085"/>
    </source>
</evidence>
<dbReference type="Pfam" id="PF00672">
    <property type="entry name" value="HAMP"/>
    <property type="match status" value="1"/>
</dbReference>
<dbReference type="InterPro" id="IPR003660">
    <property type="entry name" value="HAMP_dom"/>
</dbReference>
<sequence length="518" mass="55130">MRLRIVHQLALLLAGIALLSTAAVGALVAWNLRAGFSDYLKSRDQQQLERFAQVVADRVDAGSLTAGKPLQMRELMDEFLHRDGQAPPPGSRAQGRPPRGPEAPSDAPGEQGGPPQGGSYGEGRPPRGADPEGRPPLRGGPGARPPRQGPPGGLPQRIQVVDLQGTRLGGPPFPQGREVLEQAVRINGQPVAYVRMLPSEQLQAVDARFLQRQYAGLAGALAVTLLLAVALAAIAARWLGAPLAKVQAATHRIAHGELDVMVPESGSREMAALIADVNRMAASLNQLEGARRRWIAQMSHELRTPLSVLLGELESVQDGAREANAQTIASLRDEVLQLVRLVNDLHTLSMADLRALPCEFVDGDVGSALQRAAARMEPRLRQAGLSLAVTPGPQATACWDFGRIAQLLTNLLENSLRYTDAPGRVDVHWDTVGRDVVLRVDDSPPGVEPSQFAQLFEPLYRADEARQRVKGASGGSGLGLAICKAIVEAHGGSIIAMASPLGGLRIEARLPLNAHGDA</sequence>
<dbReference type="CDD" id="cd00082">
    <property type="entry name" value="HisKA"/>
    <property type="match status" value="1"/>
</dbReference>
<feature type="region of interest" description="Disordered" evidence="11">
    <location>
        <begin position="81"/>
        <end position="156"/>
    </location>
</feature>
<evidence type="ECO:0000256" key="10">
    <source>
        <dbReference type="ARBA" id="ARBA00023136"/>
    </source>
</evidence>
<dbReference type="InterPro" id="IPR050428">
    <property type="entry name" value="TCS_sensor_his_kinase"/>
</dbReference>
<keyword evidence="7" id="KW-0418">Kinase</keyword>
<name>A0A923MGP2_9BURK</name>
<protein>
    <recommendedName>
        <fullName evidence="3">histidine kinase</fullName>
        <ecNumber evidence="3">2.7.13.3</ecNumber>
    </recommendedName>
</protein>
<evidence type="ECO:0000256" key="7">
    <source>
        <dbReference type="ARBA" id="ARBA00022777"/>
    </source>
</evidence>
<feature type="domain" description="HAMP" evidence="14">
    <location>
        <begin position="237"/>
        <end position="289"/>
    </location>
</feature>
<organism evidence="15 16">
    <name type="scientific">Ramlibacter albus</name>
    <dbReference type="NCBI Taxonomy" id="2079448"/>
    <lineage>
        <taxon>Bacteria</taxon>
        <taxon>Pseudomonadati</taxon>
        <taxon>Pseudomonadota</taxon>
        <taxon>Betaproteobacteria</taxon>
        <taxon>Burkholderiales</taxon>
        <taxon>Comamonadaceae</taxon>
        <taxon>Ramlibacter</taxon>
    </lineage>
</organism>
<dbReference type="GO" id="GO:0000155">
    <property type="term" value="F:phosphorelay sensor kinase activity"/>
    <property type="evidence" value="ECO:0007669"/>
    <property type="project" value="InterPro"/>
</dbReference>
<comment type="catalytic activity">
    <reaction evidence="1">
        <text>ATP + protein L-histidine = ADP + protein N-phospho-L-histidine.</text>
        <dbReference type="EC" id="2.7.13.3"/>
    </reaction>
</comment>
<keyword evidence="16" id="KW-1185">Reference proteome</keyword>
<dbReference type="Pfam" id="PF00512">
    <property type="entry name" value="HisKA"/>
    <property type="match status" value="1"/>
</dbReference>
<dbReference type="InterPro" id="IPR003594">
    <property type="entry name" value="HATPase_dom"/>
</dbReference>
<dbReference type="PROSITE" id="PS50885">
    <property type="entry name" value="HAMP"/>
    <property type="match status" value="1"/>
</dbReference>
<dbReference type="InterPro" id="IPR005467">
    <property type="entry name" value="His_kinase_dom"/>
</dbReference>
<accession>A0A923MGP2</accession>
<feature type="transmembrane region" description="Helical" evidence="12">
    <location>
        <begin position="214"/>
        <end position="236"/>
    </location>
</feature>
<evidence type="ECO:0000313" key="15">
    <source>
        <dbReference type="EMBL" id="MBC5768632.1"/>
    </source>
</evidence>
<evidence type="ECO:0000259" key="13">
    <source>
        <dbReference type="PROSITE" id="PS50109"/>
    </source>
</evidence>
<evidence type="ECO:0000256" key="4">
    <source>
        <dbReference type="ARBA" id="ARBA00022553"/>
    </source>
</evidence>
<evidence type="ECO:0000256" key="11">
    <source>
        <dbReference type="SAM" id="MobiDB-lite"/>
    </source>
</evidence>
<keyword evidence="5" id="KW-0808">Transferase</keyword>
<dbReference type="Gene3D" id="3.30.565.10">
    <property type="entry name" value="Histidine kinase-like ATPase, C-terminal domain"/>
    <property type="match status" value="1"/>
</dbReference>
<dbReference type="GO" id="GO:0005886">
    <property type="term" value="C:plasma membrane"/>
    <property type="evidence" value="ECO:0007669"/>
    <property type="project" value="TreeGrafter"/>
</dbReference>
<dbReference type="SUPFAM" id="SSF55874">
    <property type="entry name" value="ATPase domain of HSP90 chaperone/DNA topoisomerase II/histidine kinase"/>
    <property type="match status" value="1"/>
</dbReference>
<dbReference type="PANTHER" id="PTHR45436">
    <property type="entry name" value="SENSOR HISTIDINE KINASE YKOH"/>
    <property type="match status" value="1"/>
</dbReference>
<dbReference type="EMBL" id="JACORU010000020">
    <property type="protein sequence ID" value="MBC5768632.1"/>
    <property type="molecule type" value="Genomic_DNA"/>
</dbReference>
<feature type="compositionally biased region" description="Gly residues" evidence="11">
    <location>
        <begin position="110"/>
        <end position="121"/>
    </location>
</feature>
<reference evidence="15" key="1">
    <citation type="submission" date="2020-08" db="EMBL/GenBank/DDBJ databases">
        <title>Ramlibacter sp. GTP1 16S ribosomal RNA gene genome sequencing and assembly.</title>
        <authorList>
            <person name="Kang M."/>
        </authorList>
    </citation>
    <scope>NUCLEOTIDE SEQUENCE</scope>
    <source>
        <strain evidence="15">GTP1</strain>
    </source>
</reference>
<feature type="compositionally biased region" description="Pro residues" evidence="11">
    <location>
        <begin position="143"/>
        <end position="153"/>
    </location>
</feature>
<keyword evidence="9" id="KW-0902">Two-component regulatory system</keyword>
<evidence type="ECO:0000256" key="5">
    <source>
        <dbReference type="ARBA" id="ARBA00022679"/>
    </source>
</evidence>
<feature type="compositionally biased region" description="Basic and acidic residues" evidence="11">
    <location>
        <begin position="124"/>
        <end position="135"/>
    </location>
</feature>
<evidence type="ECO:0000256" key="2">
    <source>
        <dbReference type="ARBA" id="ARBA00004370"/>
    </source>
</evidence>
<dbReference type="Gene3D" id="1.10.287.130">
    <property type="match status" value="1"/>
</dbReference>
<gene>
    <name evidence="15" type="ORF">H8R02_29490</name>
</gene>
<keyword evidence="4" id="KW-0597">Phosphoprotein</keyword>
<evidence type="ECO:0000256" key="3">
    <source>
        <dbReference type="ARBA" id="ARBA00012438"/>
    </source>
</evidence>
<keyword evidence="6 12" id="KW-0812">Transmembrane</keyword>
<evidence type="ECO:0000256" key="8">
    <source>
        <dbReference type="ARBA" id="ARBA00022989"/>
    </source>
</evidence>
<dbReference type="RefSeq" id="WP_187085545.1">
    <property type="nucleotide sequence ID" value="NZ_JACORU010000020.1"/>
</dbReference>
<dbReference type="PRINTS" id="PR00344">
    <property type="entry name" value="BCTRLSENSOR"/>
</dbReference>